<gene>
    <name evidence="2" type="ORF">SK128_013547</name>
</gene>
<evidence type="ECO:0000313" key="2">
    <source>
        <dbReference type="EMBL" id="KAK7066395.1"/>
    </source>
</evidence>
<dbReference type="EMBL" id="JAXCGZ010019222">
    <property type="protein sequence ID" value="KAK7066395.1"/>
    <property type="molecule type" value="Genomic_DNA"/>
</dbReference>
<dbReference type="SUPFAM" id="SSF63748">
    <property type="entry name" value="Tudor/PWWP/MBT"/>
    <property type="match status" value="1"/>
</dbReference>
<comment type="caution">
    <text evidence="2">The sequence shown here is derived from an EMBL/GenBank/DDBJ whole genome shotgun (WGS) entry which is preliminary data.</text>
</comment>
<reference evidence="2 3" key="1">
    <citation type="submission" date="2023-11" db="EMBL/GenBank/DDBJ databases">
        <title>Halocaridina rubra genome assembly.</title>
        <authorList>
            <person name="Smith C."/>
        </authorList>
    </citation>
    <scope>NUCLEOTIDE SEQUENCE [LARGE SCALE GENOMIC DNA]</scope>
    <source>
        <strain evidence="2">EP-1</strain>
        <tissue evidence="2">Whole</tissue>
    </source>
</reference>
<protein>
    <recommendedName>
        <fullName evidence="1">Tudor domain-containing protein</fullName>
    </recommendedName>
</protein>
<accession>A0AAN8WU95</accession>
<dbReference type="AlphaFoldDB" id="A0AAN8WU95"/>
<proteinExistence type="predicted"/>
<feature type="domain" description="Tudor" evidence="1">
    <location>
        <begin position="68"/>
        <end position="160"/>
    </location>
</feature>
<evidence type="ECO:0000313" key="3">
    <source>
        <dbReference type="Proteomes" id="UP001381693"/>
    </source>
</evidence>
<dbReference type="InterPro" id="IPR002999">
    <property type="entry name" value="Tudor"/>
</dbReference>
<organism evidence="2 3">
    <name type="scientific">Halocaridina rubra</name>
    <name type="common">Hawaiian red shrimp</name>
    <dbReference type="NCBI Taxonomy" id="373956"/>
    <lineage>
        <taxon>Eukaryota</taxon>
        <taxon>Metazoa</taxon>
        <taxon>Ecdysozoa</taxon>
        <taxon>Arthropoda</taxon>
        <taxon>Crustacea</taxon>
        <taxon>Multicrustacea</taxon>
        <taxon>Malacostraca</taxon>
        <taxon>Eumalacostraca</taxon>
        <taxon>Eucarida</taxon>
        <taxon>Decapoda</taxon>
        <taxon>Pleocyemata</taxon>
        <taxon>Caridea</taxon>
        <taxon>Atyoidea</taxon>
        <taxon>Atyidae</taxon>
        <taxon>Halocaridina</taxon>
    </lineage>
</organism>
<keyword evidence="3" id="KW-1185">Reference proteome</keyword>
<name>A0AAN8WU95_HALRR</name>
<dbReference type="Gene3D" id="2.30.30.140">
    <property type="match status" value="1"/>
</dbReference>
<sequence length="161" mass="18311">MDMIVQNSHSNPIPILLVLPVKEFTILQVIEGDMSQELNVFPAVNLPHLSLPVNSSEKFLVKITAMLDPSHVYISPVFNESLFVDQDILKAEAEEYKKFFVYINSNYEDYEQVYDPHIGCIYIGMISTETWYRVQVLDKSSKFVTALFVDTGSSGDLPVEQ</sequence>
<dbReference type="Proteomes" id="UP001381693">
    <property type="component" value="Unassembled WGS sequence"/>
</dbReference>
<dbReference type="Pfam" id="PF00567">
    <property type="entry name" value="TUDOR"/>
    <property type="match status" value="1"/>
</dbReference>
<evidence type="ECO:0000259" key="1">
    <source>
        <dbReference type="Pfam" id="PF00567"/>
    </source>
</evidence>
<dbReference type="CDD" id="cd20379">
    <property type="entry name" value="Tudor_dTUD-like"/>
    <property type="match status" value="1"/>
</dbReference>